<reference evidence="1 2" key="1">
    <citation type="submission" date="2020-02" db="EMBL/GenBank/DDBJ databases">
        <title>Pseudomonas aeruginosa Phage Cocktails: Rational Design and Efficacy against Mouse Wound and Septic Infections.</title>
        <authorList>
            <person name="Jacobs A.C."/>
            <person name="Freyberger H.R."/>
            <person name="Farlow J."/>
            <person name="Watters C.M."/>
            <person name="He Y."/>
            <person name="Ward A.M."/>
            <person name="Engeman E.T."/>
            <person name="Alamneh Y.A."/>
            <person name="Sergueev K.V."/>
            <person name="Simons M.P."/>
            <person name="Tyner S.D."/>
            <person name="Nikolich M.P."/>
            <person name="Filippov A."/>
        </authorList>
    </citation>
    <scope>NUCLEOTIDE SEQUENCE [LARGE SCALE GENOMIC DNA]</scope>
</reference>
<dbReference type="EMBL" id="MT118301">
    <property type="protein sequence ID" value="QIQ65784.1"/>
    <property type="molecule type" value="Genomic_DNA"/>
</dbReference>
<gene>
    <name evidence="1" type="ORF">33_00007</name>
</gene>
<accession>A0A6G9LMG5</accession>
<evidence type="ECO:0008006" key="3">
    <source>
        <dbReference type="Google" id="ProtNLM"/>
    </source>
</evidence>
<name>A0A6G9LMG5_9CAUD</name>
<protein>
    <recommendedName>
        <fullName evidence="3">DUF1643 domain-containing protein</fullName>
    </recommendedName>
</protein>
<evidence type="ECO:0000313" key="1">
    <source>
        <dbReference type="EMBL" id="QIQ65784.1"/>
    </source>
</evidence>
<proteinExistence type="predicted"/>
<keyword evidence="2" id="KW-1185">Reference proteome</keyword>
<dbReference type="InterPro" id="IPR012441">
    <property type="entry name" value="DUF1643"/>
</dbReference>
<organism evidence="1 2">
    <name type="scientific">Pseudomonas phage Epa33</name>
    <dbReference type="NCBI Taxonomy" id="2719194"/>
    <lineage>
        <taxon>Viruses</taxon>
        <taxon>Duplodnaviria</taxon>
        <taxon>Heunggongvirae</taxon>
        <taxon>Uroviricota</taxon>
        <taxon>Caudoviricetes</taxon>
        <taxon>Hollowayvirus</taxon>
        <taxon>Hollowayvirus Epa33</taxon>
    </lineage>
</organism>
<dbReference type="Proteomes" id="UP000501829">
    <property type="component" value="Segment"/>
</dbReference>
<evidence type="ECO:0000313" key="2">
    <source>
        <dbReference type="Proteomes" id="UP000501829"/>
    </source>
</evidence>
<sequence length="177" mass="19470">MSAIISECGQYRYLLTRPGDCLADKGTAVFLMLNPSTADAALDDPAIRRCRNFASAWGCNGIAVVNLYALRATNPADLWKHDDPIGPDNDWHLRAIAREYTDIVCAWGANAKPERVEAVTSILTAAGGRLWCLGTTKDGHPRHPLYVRENQALLPWAPRVTPCHGAYLDTSSDLRPR</sequence>
<dbReference type="Pfam" id="PF07799">
    <property type="entry name" value="DUF1643"/>
    <property type="match status" value="1"/>
</dbReference>